<keyword evidence="6 9" id="KW-0812">Transmembrane</keyword>
<keyword evidence="4 9" id="KW-0813">Transport</keyword>
<reference evidence="10 11" key="1">
    <citation type="journal article" date="2015" name="Genome Announc.">
        <title>Expanding the biotechnology potential of lactobacilli through comparative genomics of 213 strains and associated genera.</title>
        <authorList>
            <person name="Sun Z."/>
            <person name="Harris H.M."/>
            <person name="McCann A."/>
            <person name="Guo C."/>
            <person name="Argimon S."/>
            <person name="Zhang W."/>
            <person name="Yang X."/>
            <person name="Jeffery I.B."/>
            <person name="Cooney J.C."/>
            <person name="Kagawa T.F."/>
            <person name="Liu W."/>
            <person name="Song Y."/>
            <person name="Salvetti E."/>
            <person name="Wrobel A."/>
            <person name="Rasinkangas P."/>
            <person name="Parkhill J."/>
            <person name="Rea M.C."/>
            <person name="O'Sullivan O."/>
            <person name="Ritari J."/>
            <person name="Douillard F.P."/>
            <person name="Paul Ross R."/>
            <person name="Yang R."/>
            <person name="Briner A.E."/>
            <person name="Felis G.E."/>
            <person name="de Vos W.M."/>
            <person name="Barrangou R."/>
            <person name="Klaenhammer T.R."/>
            <person name="Caufield P.W."/>
            <person name="Cui Y."/>
            <person name="Zhang H."/>
            <person name="O'Toole P.W."/>
        </authorList>
    </citation>
    <scope>NUCLEOTIDE SEQUENCE [LARGE SCALE GENOMIC DNA]</scope>
    <source>
        <strain evidence="10 11">DSM 20593</strain>
    </source>
</reference>
<evidence type="ECO:0000256" key="1">
    <source>
        <dbReference type="ARBA" id="ARBA00004651"/>
    </source>
</evidence>
<comment type="subcellular location">
    <subcellularLocation>
        <location evidence="1 9">Cell membrane</location>
        <topology evidence="1 9">Multi-pass membrane protein</topology>
    </subcellularLocation>
</comment>
<dbReference type="InterPro" id="IPR024919">
    <property type="entry name" value="EcfT"/>
</dbReference>
<accession>A0A0R2JC55</accession>
<dbReference type="RefSeq" id="WP_057755595.1">
    <property type="nucleotide sequence ID" value="NZ_JQBP01000004.1"/>
</dbReference>
<dbReference type="OrthoDB" id="8075495at2"/>
<dbReference type="PANTHER" id="PTHR33514:SF13">
    <property type="entry name" value="PROTEIN ABCI12, CHLOROPLASTIC"/>
    <property type="match status" value="1"/>
</dbReference>
<dbReference type="STRING" id="1616.IV73_GL001001"/>
<feature type="transmembrane region" description="Helical" evidence="9">
    <location>
        <begin position="73"/>
        <end position="95"/>
    </location>
</feature>
<evidence type="ECO:0000256" key="5">
    <source>
        <dbReference type="ARBA" id="ARBA00022475"/>
    </source>
</evidence>
<dbReference type="Pfam" id="PF02361">
    <property type="entry name" value="CbiQ"/>
    <property type="match status" value="1"/>
</dbReference>
<dbReference type="PATRIC" id="fig|1616.3.peg.1021"/>
<gene>
    <name evidence="9" type="primary">ecfT</name>
    <name evidence="10" type="ORF">IV73_GL001001</name>
</gene>
<evidence type="ECO:0000256" key="6">
    <source>
        <dbReference type="ARBA" id="ARBA00022692"/>
    </source>
</evidence>
<keyword evidence="7 9" id="KW-1133">Transmembrane helix</keyword>
<evidence type="ECO:0000256" key="3">
    <source>
        <dbReference type="ARBA" id="ARBA00014042"/>
    </source>
</evidence>
<dbReference type="CDD" id="cd16914">
    <property type="entry name" value="EcfT"/>
    <property type="match status" value="1"/>
</dbReference>
<sequence length="268" mass="30451">MFNKILIGRFIPGHSLVHRLDARVKLIVSIAFIFVIFLATSWPSYLWASAFTLLVVMMTGLGLRVYLRGIRPLIYLMLFTTALQILFVTTGPIWWQWGWLKITEDGVVNGIAIFIRFLLIILISTVLTLTTAPLDLADAMEQLLQPLKKIGVPVAELALMLSIALRFIPTLLDEAEKIVNAQRARGVRFNEGNLLQRVKAFVPVLIPLFINAIKRAIELGDAMEARGYRGDVERTKYRQHHWQINDTVALLSFIIFSCALAWLRYIFG</sequence>
<evidence type="ECO:0000313" key="11">
    <source>
        <dbReference type="Proteomes" id="UP000051655"/>
    </source>
</evidence>
<proteinExistence type="inferred from homology"/>
<evidence type="ECO:0000256" key="9">
    <source>
        <dbReference type="HAMAP-Rule" id="MF_01461"/>
    </source>
</evidence>
<name>A0A0R2JC55_9LACO</name>
<comment type="caution">
    <text evidence="10">The sequence shown here is derived from an EMBL/GenBank/DDBJ whole genome shotgun (WGS) entry which is preliminary data.</text>
</comment>
<feature type="transmembrane region" description="Helical" evidence="9">
    <location>
        <begin position="45"/>
        <end position="66"/>
    </location>
</feature>
<dbReference type="Proteomes" id="UP000051655">
    <property type="component" value="Unassembled WGS sequence"/>
</dbReference>
<evidence type="ECO:0000256" key="7">
    <source>
        <dbReference type="ARBA" id="ARBA00022989"/>
    </source>
</evidence>
<dbReference type="GO" id="GO:0022857">
    <property type="term" value="F:transmembrane transporter activity"/>
    <property type="evidence" value="ECO:0007669"/>
    <property type="project" value="UniProtKB-UniRule"/>
</dbReference>
<dbReference type="AlphaFoldDB" id="A0A0R2JC55"/>
<comment type="function">
    <text evidence="9">Transmembrane (T) component of an energy-coupling factor (ECF) ABC-transporter complex. Unlike classic ABC transporters this ECF transporter provides the energy necessary to transport a number of different substrates.</text>
</comment>
<protein>
    <recommendedName>
        <fullName evidence="3 9">Energy-coupling factor transporter transmembrane protein EcfT</fullName>
        <shortName evidence="9">ECF transporter T component EcfT</shortName>
    </recommendedName>
</protein>
<dbReference type="PANTHER" id="PTHR33514">
    <property type="entry name" value="PROTEIN ABCI12, CHLOROPLASTIC"/>
    <property type="match status" value="1"/>
</dbReference>
<dbReference type="InterPro" id="IPR003339">
    <property type="entry name" value="ABC/ECF_trnsptr_transmembrane"/>
</dbReference>
<evidence type="ECO:0000256" key="4">
    <source>
        <dbReference type="ARBA" id="ARBA00022448"/>
    </source>
</evidence>
<evidence type="ECO:0000256" key="2">
    <source>
        <dbReference type="ARBA" id="ARBA00005660"/>
    </source>
</evidence>
<evidence type="ECO:0000313" key="10">
    <source>
        <dbReference type="EMBL" id="KRN74878.1"/>
    </source>
</evidence>
<dbReference type="GO" id="GO:0005886">
    <property type="term" value="C:plasma membrane"/>
    <property type="evidence" value="ECO:0007669"/>
    <property type="project" value="UniProtKB-SubCell"/>
</dbReference>
<keyword evidence="8 9" id="KW-0472">Membrane</keyword>
<keyword evidence="5 9" id="KW-1003">Cell membrane</keyword>
<feature type="transmembrane region" description="Helical" evidence="9">
    <location>
        <begin position="20"/>
        <end position="39"/>
    </location>
</feature>
<feature type="transmembrane region" description="Helical" evidence="9">
    <location>
        <begin position="248"/>
        <end position="267"/>
    </location>
</feature>
<organism evidence="10 11">
    <name type="scientific">Weissella kandleri</name>
    <dbReference type="NCBI Taxonomy" id="1616"/>
    <lineage>
        <taxon>Bacteria</taxon>
        <taxon>Bacillati</taxon>
        <taxon>Bacillota</taxon>
        <taxon>Bacilli</taxon>
        <taxon>Lactobacillales</taxon>
        <taxon>Lactobacillaceae</taxon>
        <taxon>Weissella</taxon>
    </lineage>
</organism>
<dbReference type="HAMAP" id="MF_01461">
    <property type="entry name" value="EcfT"/>
    <property type="match status" value="1"/>
</dbReference>
<keyword evidence="11" id="KW-1185">Reference proteome</keyword>
<comment type="similarity">
    <text evidence="2 9">Belongs to the energy-coupling factor EcfT family.</text>
</comment>
<evidence type="ECO:0000256" key="8">
    <source>
        <dbReference type="ARBA" id="ARBA00023136"/>
    </source>
</evidence>
<dbReference type="EMBL" id="JQBP01000004">
    <property type="protein sequence ID" value="KRN74878.1"/>
    <property type="molecule type" value="Genomic_DNA"/>
</dbReference>
<feature type="transmembrane region" description="Helical" evidence="9">
    <location>
        <begin position="107"/>
        <end position="129"/>
    </location>
</feature>
<comment type="subunit">
    <text evidence="9">Forms a stable energy-coupling factor (ECF) transporter complex composed of 2 membrane-embedded substrate-binding proteins (S component), 2 ATP-binding proteins (A component) and 2 transmembrane proteins (T component).</text>
</comment>